<feature type="compositionally biased region" description="Basic and acidic residues" evidence="1">
    <location>
        <begin position="42"/>
        <end position="58"/>
    </location>
</feature>
<sequence>MPEPTPNLYAANTGFHQEVRNRPERRGRTQRNAPPSHADVSGQRRGERVRADLRERPDCNGAGARRGGADR</sequence>
<feature type="compositionally biased region" description="Basic and acidic residues" evidence="1">
    <location>
        <begin position="17"/>
        <end position="27"/>
    </location>
</feature>
<gene>
    <name evidence="2" type="ORF">GCM10010421_42350</name>
</gene>
<evidence type="ECO:0000313" key="2">
    <source>
        <dbReference type="EMBL" id="GAA2446336.1"/>
    </source>
</evidence>
<protein>
    <recommendedName>
        <fullName evidence="4">Secreted protein</fullName>
    </recommendedName>
</protein>
<name>A0ABP5XAJ7_9ACTN</name>
<evidence type="ECO:0008006" key="4">
    <source>
        <dbReference type="Google" id="ProtNLM"/>
    </source>
</evidence>
<organism evidence="2 3">
    <name type="scientific">Streptomyces glaucus</name>
    <dbReference type="NCBI Taxonomy" id="284029"/>
    <lineage>
        <taxon>Bacteria</taxon>
        <taxon>Bacillati</taxon>
        <taxon>Actinomycetota</taxon>
        <taxon>Actinomycetes</taxon>
        <taxon>Kitasatosporales</taxon>
        <taxon>Streptomycetaceae</taxon>
        <taxon>Streptomyces</taxon>
    </lineage>
</organism>
<dbReference type="EMBL" id="BAAATK010000028">
    <property type="protein sequence ID" value="GAA2446336.1"/>
    <property type="molecule type" value="Genomic_DNA"/>
</dbReference>
<dbReference type="Proteomes" id="UP001500460">
    <property type="component" value="Unassembled WGS sequence"/>
</dbReference>
<comment type="caution">
    <text evidence="2">The sequence shown here is derived from an EMBL/GenBank/DDBJ whole genome shotgun (WGS) entry which is preliminary data.</text>
</comment>
<accession>A0ABP5XAJ7</accession>
<keyword evidence="3" id="KW-1185">Reference proteome</keyword>
<evidence type="ECO:0000313" key="3">
    <source>
        <dbReference type="Proteomes" id="UP001500460"/>
    </source>
</evidence>
<reference evidence="3" key="1">
    <citation type="journal article" date="2019" name="Int. J. Syst. Evol. Microbiol.">
        <title>The Global Catalogue of Microorganisms (GCM) 10K type strain sequencing project: providing services to taxonomists for standard genome sequencing and annotation.</title>
        <authorList>
            <consortium name="The Broad Institute Genomics Platform"/>
            <consortium name="The Broad Institute Genome Sequencing Center for Infectious Disease"/>
            <person name="Wu L."/>
            <person name="Ma J."/>
        </authorList>
    </citation>
    <scope>NUCLEOTIDE SEQUENCE [LARGE SCALE GENOMIC DNA]</scope>
    <source>
        <strain evidence="3">JCM 6922</strain>
    </source>
</reference>
<proteinExistence type="predicted"/>
<feature type="region of interest" description="Disordered" evidence="1">
    <location>
        <begin position="1"/>
        <end position="71"/>
    </location>
</feature>
<evidence type="ECO:0000256" key="1">
    <source>
        <dbReference type="SAM" id="MobiDB-lite"/>
    </source>
</evidence>